<gene>
    <name evidence="1" type="ORF">HNQ60_003125</name>
</gene>
<name>A0A841HNP7_9GAMM</name>
<dbReference type="RefSeq" id="WP_184333345.1">
    <property type="nucleotide sequence ID" value="NZ_JACHHZ010000003.1"/>
</dbReference>
<protein>
    <submittedName>
        <fullName evidence="1">Uncharacterized protein</fullName>
    </submittedName>
</protein>
<comment type="caution">
    <text evidence="1">The sequence shown here is derived from an EMBL/GenBank/DDBJ whole genome shotgun (WGS) entry which is preliminary data.</text>
</comment>
<accession>A0A841HNP7</accession>
<dbReference type="EMBL" id="JACHHZ010000003">
    <property type="protein sequence ID" value="MBB6094244.1"/>
    <property type="molecule type" value="Genomic_DNA"/>
</dbReference>
<dbReference type="Proteomes" id="UP000588068">
    <property type="component" value="Unassembled WGS sequence"/>
</dbReference>
<keyword evidence="2" id="KW-1185">Reference proteome</keyword>
<reference evidence="1 2" key="1">
    <citation type="submission" date="2020-08" db="EMBL/GenBank/DDBJ databases">
        <title>Genomic Encyclopedia of Type Strains, Phase IV (KMG-IV): sequencing the most valuable type-strain genomes for metagenomic binning, comparative biology and taxonomic classification.</title>
        <authorList>
            <person name="Goeker M."/>
        </authorList>
    </citation>
    <scope>NUCLEOTIDE SEQUENCE [LARGE SCALE GENOMIC DNA]</scope>
    <source>
        <strain evidence="1 2">DSM 26723</strain>
    </source>
</reference>
<evidence type="ECO:0000313" key="2">
    <source>
        <dbReference type="Proteomes" id="UP000588068"/>
    </source>
</evidence>
<proteinExistence type="predicted"/>
<organism evidence="1 2">
    <name type="scientific">Povalibacter uvarum</name>
    <dbReference type="NCBI Taxonomy" id="732238"/>
    <lineage>
        <taxon>Bacteria</taxon>
        <taxon>Pseudomonadati</taxon>
        <taxon>Pseudomonadota</taxon>
        <taxon>Gammaproteobacteria</taxon>
        <taxon>Steroidobacterales</taxon>
        <taxon>Steroidobacteraceae</taxon>
        <taxon>Povalibacter</taxon>
    </lineage>
</organism>
<dbReference type="AlphaFoldDB" id="A0A841HNP7"/>
<evidence type="ECO:0000313" key="1">
    <source>
        <dbReference type="EMBL" id="MBB6094244.1"/>
    </source>
</evidence>
<sequence>MSDPLAGLYRTLELNGVAADDLPAWFGEVAFSCVDESTLDEIVSLLGSAKGEANQAFWSKVHHAPRTEEGWQSLQYIGGELTAETAQFMKRRDKEIVELIRRRFPLQEQVIGLFHK</sequence>